<dbReference type="CDD" id="cd01822">
    <property type="entry name" value="Lysophospholipase_L1_like"/>
    <property type="match status" value="1"/>
</dbReference>
<name>A0ABT3STN7_9GAMM</name>
<dbReference type="RefSeq" id="WP_279252267.1">
    <property type="nucleotide sequence ID" value="NZ_SHNP01000002.1"/>
</dbReference>
<reference evidence="2" key="1">
    <citation type="submission" date="2019-02" db="EMBL/GenBank/DDBJ databases">
        <authorList>
            <person name="Li S.-H."/>
        </authorList>
    </citation>
    <scope>NUCLEOTIDE SEQUENCE</scope>
    <source>
        <strain evidence="2">IMCC8485</strain>
    </source>
</reference>
<dbReference type="Proteomes" id="UP001143307">
    <property type="component" value="Unassembled WGS sequence"/>
</dbReference>
<dbReference type="Pfam" id="PF13472">
    <property type="entry name" value="Lipase_GDSL_2"/>
    <property type="match status" value="1"/>
</dbReference>
<dbReference type="SUPFAM" id="SSF52266">
    <property type="entry name" value="SGNH hydrolase"/>
    <property type="match status" value="1"/>
</dbReference>
<dbReference type="PANTHER" id="PTHR30383:SF24">
    <property type="entry name" value="THIOESTERASE 1_PROTEASE 1_LYSOPHOSPHOLIPASE L1"/>
    <property type="match status" value="1"/>
</dbReference>
<evidence type="ECO:0000313" key="2">
    <source>
        <dbReference type="EMBL" id="MCX2973348.1"/>
    </source>
</evidence>
<dbReference type="Gene3D" id="3.40.50.1110">
    <property type="entry name" value="SGNH hydrolase"/>
    <property type="match status" value="1"/>
</dbReference>
<comment type="caution">
    <text evidence="2">The sequence shown here is derived from an EMBL/GenBank/DDBJ whole genome shotgun (WGS) entry which is preliminary data.</text>
</comment>
<gene>
    <name evidence="2" type="ORF">EYC87_07085</name>
</gene>
<keyword evidence="3" id="KW-1185">Reference proteome</keyword>
<evidence type="ECO:0000259" key="1">
    <source>
        <dbReference type="Pfam" id="PF13472"/>
    </source>
</evidence>
<dbReference type="InterPro" id="IPR051532">
    <property type="entry name" value="Ester_Hydrolysis_Enzymes"/>
</dbReference>
<proteinExistence type="predicted"/>
<evidence type="ECO:0000313" key="3">
    <source>
        <dbReference type="Proteomes" id="UP001143307"/>
    </source>
</evidence>
<dbReference type="PANTHER" id="PTHR30383">
    <property type="entry name" value="THIOESTERASE 1/PROTEASE 1/LYSOPHOSPHOLIPASE L1"/>
    <property type="match status" value="1"/>
</dbReference>
<sequence>MQHSFYHLIRAPILLGFLLLAFGNPAFTKGNTLLVLGDSISAAYGMSLDKGWVALLAGRLATTHPDYRVVNASISGETTNGALGRLDSLLRQHKPQVVVIELGGNDGLRGFPVSELRQNLDQLALRSRAAGAQVVMVSIQIPPNYGSRYTTSFHESYALAAENTDSILAPFILDGIATNPELMQADGIHPRPEAQADMLNNMLPYIEKALP</sequence>
<dbReference type="EMBL" id="SHNP01000002">
    <property type="protein sequence ID" value="MCX2973348.1"/>
    <property type="molecule type" value="Genomic_DNA"/>
</dbReference>
<dbReference type="InterPro" id="IPR036514">
    <property type="entry name" value="SGNH_hydro_sf"/>
</dbReference>
<accession>A0ABT3STN7</accession>
<feature type="domain" description="SGNH hydrolase-type esterase" evidence="1">
    <location>
        <begin position="35"/>
        <end position="195"/>
    </location>
</feature>
<organism evidence="2 3">
    <name type="scientific">Candidatus Seongchinamella marina</name>
    <dbReference type="NCBI Taxonomy" id="2518990"/>
    <lineage>
        <taxon>Bacteria</taxon>
        <taxon>Pseudomonadati</taxon>
        <taxon>Pseudomonadota</taxon>
        <taxon>Gammaproteobacteria</taxon>
        <taxon>Cellvibrionales</taxon>
        <taxon>Halieaceae</taxon>
        <taxon>Seongchinamella</taxon>
    </lineage>
</organism>
<protein>
    <submittedName>
        <fullName evidence="2">Arylesterase</fullName>
    </submittedName>
</protein>
<dbReference type="InterPro" id="IPR013830">
    <property type="entry name" value="SGNH_hydro"/>
</dbReference>